<organism evidence="3 4">
    <name type="scientific">Mastigocoleus testarum BC008</name>
    <dbReference type="NCBI Taxonomy" id="371196"/>
    <lineage>
        <taxon>Bacteria</taxon>
        <taxon>Bacillati</taxon>
        <taxon>Cyanobacteriota</taxon>
        <taxon>Cyanophyceae</taxon>
        <taxon>Nostocales</taxon>
        <taxon>Hapalosiphonaceae</taxon>
        <taxon>Mastigocoleus</taxon>
    </lineage>
</organism>
<dbReference type="Proteomes" id="UP000053372">
    <property type="component" value="Unassembled WGS sequence"/>
</dbReference>
<dbReference type="CDD" id="cd05233">
    <property type="entry name" value="SDR_c"/>
    <property type="match status" value="1"/>
</dbReference>
<dbReference type="PRINTS" id="PR00080">
    <property type="entry name" value="SDRFAMILY"/>
</dbReference>
<dbReference type="PANTHER" id="PTHR24321">
    <property type="entry name" value="DEHYDROGENASES, SHORT CHAIN"/>
    <property type="match status" value="1"/>
</dbReference>
<gene>
    <name evidence="3" type="ORF">BC008_23390</name>
</gene>
<proteinExistence type="inferred from homology"/>
<evidence type="ECO:0000256" key="1">
    <source>
        <dbReference type="ARBA" id="ARBA00006484"/>
    </source>
</evidence>
<keyword evidence="2" id="KW-0560">Oxidoreductase</keyword>
<evidence type="ECO:0000313" key="4">
    <source>
        <dbReference type="Proteomes" id="UP000053372"/>
    </source>
</evidence>
<evidence type="ECO:0000256" key="2">
    <source>
        <dbReference type="ARBA" id="ARBA00023002"/>
    </source>
</evidence>
<dbReference type="GO" id="GO:0016491">
    <property type="term" value="F:oxidoreductase activity"/>
    <property type="evidence" value="ECO:0007669"/>
    <property type="project" value="UniProtKB-KW"/>
</dbReference>
<evidence type="ECO:0000313" key="3">
    <source>
        <dbReference type="EMBL" id="KST65919.1"/>
    </source>
</evidence>
<comment type="similarity">
    <text evidence="1">Belongs to the short-chain dehydrogenases/reductases (SDR) family.</text>
</comment>
<protein>
    <submittedName>
        <fullName evidence="3">Short-chain dehydrogenase</fullName>
    </submittedName>
</protein>
<dbReference type="FunFam" id="3.40.50.720:FF:000084">
    <property type="entry name" value="Short-chain dehydrogenase reductase"/>
    <property type="match status" value="1"/>
</dbReference>
<dbReference type="InterPro" id="IPR002347">
    <property type="entry name" value="SDR_fam"/>
</dbReference>
<sequence>MELNGKVAIITGGGSGIGRATAIAFGKAGAGVVIANRNVEKGEEVAQFIRSNGGKAIFVKTDVTQSEDVEALVNLTVKEFGRLDIAFNNAGIDGSHLPLAQQSEKDVTDLLDVNVKGVWLSMKYEIAQMLQNGGGAIVNNSSIFGLNGYPTWSVYTATKHAVTGMTKAAALEYAQQGIRINAVGPGPIETPLLEVGTGGNPHSYSGFVPMGRIGQPEEIANAVLWLSSDSASFVTGHTLPVDGGVSAQ</sequence>
<dbReference type="PRINTS" id="PR00081">
    <property type="entry name" value="GDHRDH"/>
</dbReference>
<dbReference type="OrthoDB" id="9803333at2"/>
<dbReference type="Pfam" id="PF13561">
    <property type="entry name" value="adh_short_C2"/>
    <property type="match status" value="1"/>
</dbReference>
<dbReference type="InterPro" id="IPR020904">
    <property type="entry name" value="Sc_DH/Rdtase_CS"/>
</dbReference>
<reference evidence="3 4" key="1">
    <citation type="journal article" date="2015" name="Genome Announc.">
        <title>Draft Genome of the Euendolithic (true boring) Cyanobacterium Mastigocoleus testarum strain BC008.</title>
        <authorList>
            <person name="Guida B.S."/>
            <person name="Garcia-Pichel F."/>
        </authorList>
    </citation>
    <scope>NUCLEOTIDE SEQUENCE [LARGE SCALE GENOMIC DNA]</scope>
    <source>
        <strain evidence="3 4">BC008</strain>
    </source>
</reference>
<dbReference type="PANTHER" id="PTHR24321:SF11">
    <property type="entry name" value="BLR0893 PROTEIN"/>
    <property type="match status" value="1"/>
</dbReference>
<dbReference type="NCBIfam" id="NF005559">
    <property type="entry name" value="PRK07231.1"/>
    <property type="match status" value="1"/>
</dbReference>
<accession>A0A0V7ZP21</accession>
<dbReference type="PROSITE" id="PS00061">
    <property type="entry name" value="ADH_SHORT"/>
    <property type="match status" value="1"/>
</dbReference>
<dbReference type="EMBL" id="LMTZ01000102">
    <property type="protein sequence ID" value="KST65919.1"/>
    <property type="molecule type" value="Genomic_DNA"/>
</dbReference>
<dbReference type="AlphaFoldDB" id="A0A0V7ZP21"/>
<dbReference type="SUPFAM" id="SSF51735">
    <property type="entry name" value="NAD(P)-binding Rossmann-fold domains"/>
    <property type="match status" value="1"/>
</dbReference>
<dbReference type="Gene3D" id="3.40.50.720">
    <property type="entry name" value="NAD(P)-binding Rossmann-like Domain"/>
    <property type="match status" value="1"/>
</dbReference>
<name>A0A0V7ZP21_9CYAN</name>
<dbReference type="NCBIfam" id="NF004818">
    <property type="entry name" value="PRK06172.1"/>
    <property type="match status" value="1"/>
</dbReference>
<dbReference type="InterPro" id="IPR036291">
    <property type="entry name" value="NAD(P)-bd_dom_sf"/>
</dbReference>
<dbReference type="RefSeq" id="WP_027844987.1">
    <property type="nucleotide sequence ID" value="NZ_LMTZ01000102.1"/>
</dbReference>
<keyword evidence="4" id="KW-1185">Reference proteome</keyword>
<comment type="caution">
    <text evidence="3">The sequence shown here is derived from an EMBL/GenBank/DDBJ whole genome shotgun (WGS) entry which is preliminary data.</text>
</comment>